<name>A0A6C0IVW5_9ZZZZ</name>
<dbReference type="InterPro" id="IPR056690">
    <property type="entry name" value="DUF7788"/>
</dbReference>
<protein>
    <recommendedName>
        <fullName evidence="4">DUF2828 family protein</fullName>
    </recommendedName>
</protein>
<sequence length="632" mass="72901">MIIVVTTNFVVLIILLLKRYLFIQQLTKKLNENILKDNTEYTLMSEVISELDNMKSLSTQLGKNGQTEYTWSQNIHEKMVQLHFQLVRSSDNNNNKLSDKIVEILVDLTNAYKNMNSNEFLTKDAYVSYMSYMYRLIGLTRDIVSGKGEYSLSYMMLGAWLKAFEDYDDEFIELVKYAFKQFLLSDDDSHPYGSWKDLKGLYAYSLKHKDMCDWSILIKYGIKLANEQLRKDMNSELEMGMSLVAKWLPREKSSYNELFAMLAIDFFNGETFMTSAQTEYSEKRALRKCFTMYRKIVSDINKRLDTTQIKQCDRTWAKIDFNNVTSITLHKQKKAFMNHDKKGELRYSSDDRVACANNFTEFIENIKTGQVVAKGARIGMGDFIKEALSLANPELIDLLNAQWHDNRIRNNDCDTLGKMIAMVDTSSSMEGDPLLVAIAMGIRIAEKSLLGKRVMTFNSTPTWINLEDCNGEFVRMVEKVKNASWGCNTNFAKALQMILDAIISNKMNPVDVEDMILVILSDMQIDMADHNSSMSMYDYIENQYKDAGMRVWGKPYKPPHILFWNLRSTDGFPSLSSQKNTSMMSGFSPTLLNSFCEEGMTSLQSCSPWSLFVKSLENERYNCLNKYIRELL</sequence>
<dbReference type="EMBL" id="MN740249">
    <property type="protein sequence ID" value="QHT95977.1"/>
    <property type="molecule type" value="Genomic_DNA"/>
</dbReference>
<dbReference type="InterPro" id="IPR058580">
    <property type="entry name" value="DUF2828"/>
</dbReference>
<dbReference type="PANTHER" id="PTHR31373:SF27">
    <property type="entry name" value="TROVE DOMAIN-CONTAINING PROTEIN"/>
    <property type="match status" value="1"/>
</dbReference>
<dbReference type="InterPro" id="IPR036465">
    <property type="entry name" value="vWFA_dom_sf"/>
</dbReference>
<reference evidence="3" key="1">
    <citation type="journal article" date="2020" name="Nature">
        <title>Giant virus diversity and host interactions through global metagenomics.</title>
        <authorList>
            <person name="Schulz F."/>
            <person name="Roux S."/>
            <person name="Paez-Espino D."/>
            <person name="Jungbluth S."/>
            <person name="Walsh D.A."/>
            <person name="Denef V.J."/>
            <person name="McMahon K.D."/>
            <person name="Konstantinidis K.T."/>
            <person name="Eloe-Fadrosh E.A."/>
            <person name="Kyrpides N.C."/>
            <person name="Woyke T."/>
        </authorList>
    </citation>
    <scope>NUCLEOTIDE SEQUENCE</scope>
    <source>
        <strain evidence="3">GVMAG-M-3300024301-20</strain>
    </source>
</reference>
<dbReference type="PANTHER" id="PTHR31373">
    <property type="entry name" value="OS06G0652100 PROTEIN"/>
    <property type="match status" value="1"/>
</dbReference>
<feature type="domain" description="DUF7788" evidence="2">
    <location>
        <begin position="419"/>
        <end position="602"/>
    </location>
</feature>
<accession>A0A6C0IVW5</accession>
<proteinExistence type="predicted"/>
<dbReference type="InterPro" id="IPR011205">
    <property type="entry name" value="UCP015417_vWA"/>
</dbReference>
<evidence type="ECO:0000313" key="3">
    <source>
        <dbReference type="EMBL" id="QHT95977.1"/>
    </source>
</evidence>
<evidence type="ECO:0000259" key="1">
    <source>
        <dbReference type="Pfam" id="PF11443"/>
    </source>
</evidence>
<dbReference type="AlphaFoldDB" id="A0A6C0IVW5"/>
<feature type="domain" description="DUF2828" evidence="1">
    <location>
        <begin position="227"/>
        <end position="344"/>
    </location>
</feature>
<evidence type="ECO:0008006" key="4">
    <source>
        <dbReference type="Google" id="ProtNLM"/>
    </source>
</evidence>
<dbReference type="Pfam" id="PF25043">
    <property type="entry name" value="DUF7788"/>
    <property type="match status" value="1"/>
</dbReference>
<dbReference type="Pfam" id="PF11443">
    <property type="entry name" value="DUF2828"/>
    <property type="match status" value="1"/>
</dbReference>
<evidence type="ECO:0000259" key="2">
    <source>
        <dbReference type="Pfam" id="PF25043"/>
    </source>
</evidence>
<organism evidence="3">
    <name type="scientific">viral metagenome</name>
    <dbReference type="NCBI Taxonomy" id="1070528"/>
    <lineage>
        <taxon>unclassified sequences</taxon>
        <taxon>metagenomes</taxon>
        <taxon>organismal metagenomes</taxon>
    </lineage>
</organism>
<dbReference type="SUPFAM" id="SSF53300">
    <property type="entry name" value="vWA-like"/>
    <property type="match status" value="1"/>
</dbReference>